<gene>
    <name evidence="6" type="ORF">GCM10023235_75440</name>
</gene>
<protein>
    <recommendedName>
        <fullName evidence="5">Rieske domain-containing protein</fullName>
    </recommendedName>
</protein>
<evidence type="ECO:0000256" key="3">
    <source>
        <dbReference type="ARBA" id="ARBA00023004"/>
    </source>
</evidence>
<keyword evidence="2" id="KW-0479">Metal-binding</keyword>
<dbReference type="Proteomes" id="UP001501752">
    <property type="component" value="Unassembled WGS sequence"/>
</dbReference>
<dbReference type="RefSeq" id="WP_345701429.1">
    <property type="nucleotide sequence ID" value="NZ_BAABIS010000001.1"/>
</dbReference>
<dbReference type="InterPro" id="IPR036922">
    <property type="entry name" value="Rieske_2Fe-2S_sf"/>
</dbReference>
<evidence type="ECO:0000256" key="1">
    <source>
        <dbReference type="ARBA" id="ARBA00022714"/>
    </source>
</evidence>
<keyword evidence="7" id="KW-1185">Reference proteome</keyword>
<evidence type="ECO:0000313" key="6">
    <source>
        <dbReference type="EMBL" id="GAA4883695.1"/>
    </source>
</evidence>
<comment type="caution">
    <text evidence="6">The sequence shown here is derived from an EMBL/GenBank/DDBJ whole genome shotgun (WGS) entry which is preliminary data.</text>
</comment>
<dbReference type="PROSITE" id="PS51296">
    <property type="entry name" value="RIESKE"/>
    <property type="match status" value="1"/>
</dbReference>
<name>A0ABP9EPL0_9ACTN</name>
<dbReference type="EMBL" id="BAABIS010000001">
    <property type="protein sequence ID" value="GAA4883695.1"/>
    <property type="molecule type" value="Genomic_DNA"/>
</dbReference>
<dbReference type="SUPFAM" id="SSF50022">
    <property type="entry name" value="ISP domain"/>
    <property type="match status" value="1"/>
</dbReference>
<dbReference type="InterPro" id="IPR019251">
    <property type="entry name" value="DUF2231_TM"/>
</dbReference>
<dbReference type="CDD" id="cd03467">
    <property type="entry name" value="Rieske"/>
    <property type="match status" value="1"/>
</dbReference>
<keyword evidence="3" id="KW-0408">Iron</keyword>
<dbReference type="PANTHER" id="PTHR21266">
    <property type="entry name" value="IRON-SULFUR DOMAIN CONTAINING PROTEIN"/>
    <property type="match status" value="1"/>
</dbReference>
<evidence type="ECO:0000313" key="7">
    <source>
        <dbReference type="Proteomes" id="UP001501752"/>
    </source>
</evidence>
<dbReference type="Pfam" id="PF00355">
    <property type="entry name" value="Rieske"/>
    <property type="match status" value="1"/>
</dbReference>
<dbReference type="Gene3D" id="2.102.10.10">
    <property type="entry name" value="Rieske [2Fe-2S] iron-sulphur domain"/>
    <property type="match status" value="1"/>
</dbReference>
<sequence>MDRSALPEALPGWLDAPSGWSVLDPVSDRIRAVVVRLPLSPALRDVLRGLWLGHPLHPALAQVPIGCWLSAALLDVTGAPQRAVRRLTAAGLLAAPPTLLAGWVDWSDLPPGHRRTGLVHALGAATATGLHAAALRARCRGHDRAGRWLGLAGLGLVGAAATLGGHLAYRQAAGAAHAEAVPRLAPPSWHQVGAVDEFPRGRPVRRELGEVPVVVVRGTEGFDVLADRCTHMSGSLAEGQVEDGCVRCPLHGSRFRLADGRPVRGPATAAQPRFDTRVLSDRLEIRAAAD</sequence>
<evidence type="ECO:0000259" key="5">
    <source>
        <dbReference type="PROSITE" id="PS51296"/>
    </source>
</evidence>
<keyword evidence="4" id="KW-0411">Iron-sulfur</keyword>
<dbReference type="Pfam" id="PF09990">
    <property type="entry name" value="DUF2231"/>
    <property type="match status" value="1"/>
</dbReference>
<proteinExistence type="predicted"/>
<dbReference type="InterPro" id="IPR050584">
    <property type="entry name" value="Cholesterol_7-desaturase"/>
</dbReference>
<dbReference type="InterPro" id="IPR017941">
    <property type="entry name" value="Rieske_2Fe-2S"/>
</dbReference>
<evidence type="ECO:0000256" key="4">
    <source>
        <dbReference type="ARBA" id="ARBA00023014"/>
    </source>
</evidence>
<evidence type="ECO:0000256" key="2">
    <source>
        <dbReference type="ARBA" id="ARBA00022723"/>
    </source>
</evidence>
<reference evidence="7" key="1">
    <citation type="journal article" date="2019" name="Int. J. Syst. Evol. Microbiol.">
        <title>The Global Catalogue of Microorganisms (GCM) 10K type strain sequencing project: providing services to taxonomists for standard genome sequencing and annotation.</title>
        <authorList>
            <consortium name="The Broad Institute Genomics Platform"/>
            <consortium name="The Broad Institute Genome Sequencing Center for Infectious Disease"/>
            <person name="Wu L."/>
            <person name="Ma J."/>
        </authorList>
    </citation>
    <scope>NUCLEOTIDE SEQUENCE [LARGE SCALE GENOMIC DNA]</scope>
    <source>
        <strain evidence="7">JCM 13006</strain>
    </source>
</reference>
<dbReference type="PANTHER" id="PTHR21266:SF57">
    <property type="entry name" value="3-CHLOROBENZOATE-3,4-DIOXYGENASE"/>
    <property type="match status" value="1"/>
</dbReference>
<feature type="domain" description="Rieske" evidence="5">
    <location>
        <begin position="189"/>
        <end position="285"/>
    </location>
</feature>
<accession>A0ABP9EPL0</accession>
<keyword evidence="1" id="KW-0001">2Fe-2S</keyword>
<organism evidence="6 7">
    <name type="scientific">Kitasatospora terrestris</name>
    <dbReference type="NCBI Taxonomy" id="258051"/>
    <lineage>
        <taxon>Bacteria</taxon>
        <taxon>Bacillati</taxon>
        <taxon>Actinomycetota</taxon>
        <taxon>Actinomycetes</taxon>
        <taxon>Kitasatosporales</taxon>
        <taxon>Streptomycetaceae</taxon>
        <taxon>Kitasatospora</taxon>
    </lineage>
</organism>